<protein>
    <recommendedName>
        <fullName evidence="4">Uncharacterized MFS-type transporter HF909_19345</fullName>
    </recommendedName>
</protein>
<feature type="transmembrane region" description="Helical" evidence="4">
    <location>
        <begin position="346"/>
        <end position="367"/>
    </location>
</feature>
<keyword evidence="6" id="KW-0614">Plasmid</keyword>
<feature type="transmembrane region" description="Helical" evidence="4">
    <location>
        <begin position="15"/>
        <end position="37"/>
    </location>
</feature>
<feature type="transmembrane region" description="Helical" evidence="4">
    <location>
        <begin position="308"/>
        <end position="326"/>
    </location>
</feature>
<dbReference type="InterPro" id="IPR036259">
    <property type="entry name" value="MFS_trans_sf"/>
</dbReference>
<dbReference type="Pfam" id="PF07690">
    <property type="entry name" value="MFS_1"/>
    <property type="match status" value="1"/>
</dbReference>
<dbReference type="InterPro" id="IPR037541">
    <property type="entry name" value="MFS_YfcJ"/>
</dbReference>
<dbReference type="PROSITE" id="PS50850">
    <property type="entry name" value="MFS"/>
    <property type="match status" value="1"/>
</dbReference>
<keyword evidence="2 4" id="KW-1133">Transmembrane helix</keyword>
<evidence type="ECO:0000313" key="6">
    <source>
        <dbReference type="EMBL" id="QOK98617.1"/>
    </source>
</evidence>
<dbReference type="Gene3D" id="1.20.1250.20">
    <property type="entry name" value="MFS general substrate transporter like domains"/>
    <property type="match status" value="2"/>
</dbReference>
<feature type="transmembrane region" description="Helical" evidence="4">
    <location>
        <begin position="253"/>
        <end position="272"/>
    </location>
</feature>
<feature type="domain" description="Major facilitator superfamily (MFS) profile" evidence="5">
    <location>
        <begin position="178"/>
        <end position="396"/>
    </location>
</feature>
<dbReference type="EMBL" id="CP051170">
    <property type="protein sequence ID" value="QOK98617.1"/>
    <property type="molecule type" value="Genomic_DNA"/>
</dbReference>
<keyword evidence="4" id="KW-0813">Transport</keyword>
<feature type="transmembrane region" description="Helical" evidence="4">
    <location>
        <begin position="220"/>
        <end position="247"/>
    </location>
</feature>
<name>A0AA92K4Z2_RALSL</name>
<feature type="transmembrane region" description="Helical" evidence="4">
    <location>
        <begin position="284"/>
        <end position="302"/>
    </location>
</feature>
<dbReference type="AlphaFoldDB" id="A0AA92K4Z2"/>
<evidence type="ECO:0000259" key="5">
    <source>
        <dbReference type="PROSITE" id="PS50850"/>
    </source>
</evidence>
<dbReference type="InterPro" id="IPR011701">
    <property type="entry name" value="MFS"/>
</dbReference>
<dbReference type="Proteomes" id="UP000593970">
    <property type="component" value="Plasmid pUW774mp"/>
</dbReference>
<feature type="transmembrane region" description="Helical" evidence="4">
    <location>
        <begin position="179"/>
        <end position="199"/>
    </location>
</feature>
<dbReference type="InterPro" id="IPR020846">
    <property type="entry name" value="MFS_dom"/>
</dbReference>
<evidence type="ECO:0000256" key="3">
    <source>
        <dbReference type="ARBA" id="ARBA00023136"/>
    </source>
</evidence>
<dbReference type="GO" id="GO:0005886">
    <property type="term" value="C:plasma membrane"/>
    <property type="evidence" value="ECO:0007669"/>
    <property type="project" value="UniProtKB-SubCell"/>
</dbReference>
<dbReference type="PANTHER" id="PTHR23531:SF1">
    <property type="entry name" value="QUINOLENE RESISTANCE PROTEIN NORA"/>
    <property type="match status" value="1"/>
</dbReference>
<keyword evidence="4" id="KW-1003">Cell membrane</keyword>
<dbReference type="HAMAP" id="MF_02091">
    <property type="entry name" value="MFS_YfcJ"/>
    <property type="match status" value="1"/>
</dbReference>
<dbReference type="GO" id="GO:0022857">
    <property type="term" value="F:transmembrane transporter activity"/>
    <property type="evidence" value="ECO:0007669"/>
    <property type="project" value="UniProtKB-UniRule"/>
</dbReference>
<gene>
    <name evidence="6" type="ORF">HF909_19345</name>
</gene>
<evidence type="ECO:0000256" key="1">
    <source>
        <dbReference type="ARBA" id="ARBA00022692"/>
    </source>
</evidence>
<comment type="subcellular location">
    <subcellularLocation>
        <location evidence="4">Cell inner membrane</location>
        <topology evidence="4">Multi-pass membrane protein</topology>
    </subcellularLocation>
</comment>
<feature type="transmembrane region" description="Helical" evidence="4">
    <location>
        <begin position="118"/>
        <end position="139"/>
    </location>
</feature>
<evidence type="ECO:0000256" key="4">
    <source>
        <dbReference type="HAMAP-Rule" id="MF_02091"/>
    </source>
</evidence>
<comment type="similarity">
    <text evidence="4">Belongs to the major facilitator superfamily. YfcJ family.</text>
</comment>
<organism evidence="6 7">
    <name type="scientific">Ralstonia solanacearum</name>
    <name type="common">Pseudomonas solanacearum</name>
    <dbReference type="NCBI Taxonomy" id="305"/>
    <lineage>
        <taxon>Bacteria</taxon>
        <taxon>Pseudomonadati</taxon>
        <taxon>Pseudomonadota</taxon>
        <taxon>Betaproteobacteria</taxon>
        <taxon>Burkholderiales</taxon>
        <taxon>Burkholderiaceae</taxon>
        <taxon>Ralstonia</taxon>
        <taxon>Ralstonia solanacearum species complex</taxon>
    </lineage>
</organism>
<evidence type="ECO:0000313" key="7">
    <source>
        <dbReference type="Proteomes" id="UP000593970"/>
    </source>
</evidence>
<feature type="transmembrane region" description="Helical" evidence="4">
    <location>
        <begin position="84"/>
        <end position="106"/>
    </location>
</feature>
<evidence type="ECO:0000256" key="2">
    <source>
        <dbReference type="ARBA" id="ARBA00022989"/>
    </source>
</evidence>
<keyword evidence="1 4" id="KW-0812">Transmembrane</keyword>
<accession>A0AA92K4Z2</accession>
<dbReference type="NCBIfam" id="NF003477">
    <property type="entry name" value="PRK05122.1"/>
    <property type="match status" value="1"/>
</dbReference>
<dbReference type="InterPro" id="IPR052714">
    <property type="entry name" value="MFS_Exporter"/>
</dbReference>
<dbReference type="NCBIfam" id="NF009048">
    <property type="entry name" value="PRK12382.1"/>
    <property type="match status" value="1"/>
</dbReference>
<sequence>MTHTTIDSTASSPSVFLTLMPIMAVVLLAFTVIGLALPVLPLHVHQGLGLGTFVVGLVTGSQFAASLISRVWAGHFADDRGAKITVVVGLVAAAVSGNLYLISLPLTHTPWLSVTVLLLGRALLGAAESFIITGALSWGLGLVDHRSAGKVIAWVGTAMYAAFALGAPVGSILFDRYGFVSIALATVVIPLAALVMVLGRRGTAPSVHAQRVPMRKVIGMVWVPGVGLALSSIGFGAMTAFISLLFADRGWTPVWLAFSAFAAAFIVARSLLGHLPDKLGGAKVALVFVVVEAAGQFCIWLASGPGVALVGAVLSGLGYSLVYPGLGVEAVRGVPPQSRGLAMGTYTAFLDLALGVTTPILGIIAGWSSLRVVFLVGGVLAIISAGVSARLIPRER</sequence>
<feature type="transmembrane region" description="Helical" evidence="4">
    <location>
        <begin position="151"/>
        <end position="173"/>
    </location>
</feature>
<keyword evidence="4" id="KW-0997">Cell inner membrane</keyword>
<dbReference type="PANTHER" id="PTHR23531">
    <property type="entry name" value="QUINOLENE RESISTANCE PROTEIN NORA"/>
    <property type="match status" value="1"/>
</dbReference>
<feature type="transmembrane region" description="Helical" evidence="4">
    <location>
        <begin position="49"/>
        <end position="72"/>
    </location>
</feature>
<reference evidence="7" key="1">
    <citation type="submission" date="2020-04" db="EMBL/GenBank/DDBJ databases">
        <title>Ralstonia solanacearum UW576, UW763, UW773, and UW774.</title>
        <authorList>
            <person name="Steidl O."/>
            <person name="Truchon A."/>
            <person name="Allen C."/>
        </authorList>
    </citation>
    <scope>NUCLEOTIDE SEQUENCE [LARGE SCALE GENOMIC DNA]</scope>
    <source>
        <strain evidence="7">UW774</strain>
        <plasmid evidence="7">pUW774mp</plasmid>
    </source>
</reference>
<geneLocation type="plasmid" evidence="6 7">
    <name>pUW774mp</name>
</geneLocation>
<feature type="transmembrane region" description="Helical" evidence="4">
    <location>
        <begin position="373"/>
        <end position="392"/>
    </location>
</feature>
<keyword evidence="3 4" id="KW-0472">Membrane</keyword>
<dbReference type="SUPFAM" id="SSF103473">
    <property type="entry name" value="MFS general substrate transporter"/>
    <property type="match status" value="1"/>
</dbReference>
<proteinExistence type="inferred from homology"/>